<dbReference type="eggNOG" id="COG2964">
    <property type="taxonomic scope" value="Bacteria"/>
</dbReference>
<dbReference type="PATRIC" id="fig|1321820.3.peg.1251"/>
<comment type="caution">
    <text evidence="3">The sequence shown here is derived from an EMBL/GenBank/DDBJ whole genome shotgun (WGS) entry which is preliminary data.</text>
</comment>
<reference evidence="3 4" key="1">
    <citation type="submission" date="2013-08" db="EMBL/GenBank/DDBJ databases">
        <authorList>
            <person name="Weinstock G."/>
            <person name="Sodergren E."/>
            <person name="Wylie T."/>
            <person name="Fulton L."/>
            <person name="Fulton R."/>
            <person name="Fronick C."/>
            <person name="O'Laughlin M."/>
            <person name="Godfrey J."/>
            <person name="Miner T."/>
            <person name="Herter B."/>
            <person name="Appelbaum E."/>
            <person name="Cordes M."/>
            <person name="Lek S."/>
            <person name="Wollam A."/>
            <person name="Pepin K.H."/>
            <person name="Palsikar V.B."/>
            <person name="Mitreva M."/>
            <person name="Wilson R.K."/>
        </authorList>
    </citation>
    <scope>NUCLEOTIDE SEQUENCE [LARGE SCALE GENOMIC DNA]</scope>
    <source>
        <strain evidence="3 4">ATCC 700627</strain>
    </source>
</reference>
<dbReference type="Pfam" id="PF13309">
    <property type="entry name" value="HTH_22"/>
    <property type="match status" value="1"/>
</dbReference>
<dbReference type="AlphaFoldDB" id="U2QKA5"/>
<dbReference type="InterPro" id="IPR013559">
    <property type="entry name" value="YheO"/>
</dbReference>
<name>U2QKA5_9BACL</name>
<proteinExistence type="predicted"/>
<dbReference type="HOGENOM" id="CLU_080179_2_0_9"/>
<dbReference type="Pfam" id="PF08348">
    <property type="entry name" value="PAS_6"/>
    <property type="match status" value="1"/>
</dbReference>
<sequence length="220" mass="25595">MKQYIPIVDFIAEILGEKCEVVLHDLRGDLNKSVIYIKNSLSGRTIGSPATDLLVDVLNKKTYKKKNYLTNYKSRSENGKKFKSSSFFIKNSSNELIGMICVNIDYSEELMMFNKLEEFLEQFSKVNNKDFYNKEQSDEIENLYGTVDNIIEDTIYKVTGHYNLDNVKLKKDDRLKIVSILNERGFFTLKESISQVAAIFHMSEVSIYKYIQEIKNKEDE</sequence>
<protein>
    <submittedName>
        <fullName evidence="3">YheO-like protein</fullName>
    </submittedName>
</protein>
<evidence type="ECO:0000259" key="2">
    <source>
        <dbReference type="Pfam" id="PF13309"/>
    </source>
</evidence>
<feature type="domain" description="YheO-like" evidence="1">
    <location>
        <begin position="2"/>
        <end position="109"/>
    </location>
</feature>
<organism evidence="3 4">
    <name type="scientific">Gemella bergeri ATCC 700627</name>
    <dbReference type="NCBI Taxonomy" id="1321820"/>
    <lineage>
        <taxon>Bacteria</taxon>
        <taxon>Bacillati</taxon>
        <taxon>Bacillota</taxon>
        <taxon>Bacilli</taxon>
        <taxon>Bacillales</taxon>
        <taxon>Gemellaceae</taxon>
        <taxon>Gemella</taxon>
    </lineage>
</organism>
<dbReference type="PANTHER" id="PTHR35568:SF1">
    <property type="entry name" value="TRANSCRIPTIONAL REGULATOR DAUR"/>
    <property type="match status" value="1"/>
</dbReference>
<dbReference type="InterPro" id="IPR039446">
    <property type="entry name" value="DauR-like"/>
</dbReference>
<evidence type="ECO:0000313" key="4">
    <source>
        <dbReference type="Proteomes" id="UP000016637"/>
    </source>
</evidence>
<dbReference type="InterPro" id="IPR039445">
    <property type="entry name" value="DauR-like_HTH"/>
</dbReference>
<dbReference type="Proteomes" id="UP000016637">
    <property type="component" value="Unassembled WGS sequence"/>
</dbReference>
<dbReference type="EMBL" id="AWVP01000079">
    <property type="protein sequence ID" value="ERK56911.1"/>
    <property type="molecule type" value="Genomic_DNA"/>
</dbReference>
<feature type="domain" description="Transcriptional regulator DauR-like HTH" evidence="2">
    <location>
        <begin position="151"/>
        <end position="211"/>
    </location>
</feature>
<evidence type="ECO:0000259" key="1">
    <source>
        <dbReference type="Pfam" id="PF08348"/>
    </source>
</evidence>
<evidence type="ECO:0000313" key="3">
    <source>
        <dbReference type="EMBL" id="ERK56911.1"/>
    </source>
</evidence>
<dbReference type="RefSeq" id="WP_021752487.1">
    <property type="nucleotide sequence ID" value="NZ_KI271806.1"/>
</dbReference>
<gene>
    <name evidence="3" type="ORF">HMPREF1983_01291</name>
</gene>
<dbReference type="PANTHER" id="PTHR35568">
    <property type="entry name" value="TRANSCRIPTIONAL REGULATOR DAUR"/>
    <property type="match status" value="1"/>
</dbReference>
<keyword evidence="4" id="KW-1185">Reference proteome</keyword>
<accession>U2QKA5</accession>